<evidence type="ECO:0000313" key="2">
    <source>
        <dbReference type="EMBL" id="MCC4211488.1"/>
    </source>
</evidence>
<reference evidence="2 3" key="1">
    <citation type="submission" date="2021-11" db="EMBL/GenBank/DDBJ databases">
        <title>Seasonal and diel survey of microbial diversity of the Tyrrhenian coast.</title>
        <authorList>
            <person name="Gattoni G."/>
            <person name="Corral P."/>
        </authorList>
    </citation>
    <scope>NUCLEOTIDE SEQUENCE [LARGE SCALE GENOMIC DNA]</scope>
    <source>
        <strain evidence="2 3">Mr9</strain>
    </source>
</reference>
<dbReference type="EMBL" id="JAJGMW010000002">
    <property type="protein sequence ID" value="MCC4211488.1"/>
    <property type="molecule type" value="Genomic_DNA"/>
</dbReference>
<evidence type="ECO:0000256" key="1">
    <source>
        <dbReference type="SAM" id="Phobius"/>
    </source>
</evidence>
<keyword evidence="1" id="KW-0812">Transmembrane</keyword>
<dbReference type="InterPro" id="IPR025962">
    <property type="entry name" value="SdpI/YhfL"/>
</dbReference>
<proteinExistence type="predicted"/>
<dbReference type="RefSeq" id="WP_228228602.1">
    <property type="nucleotide sequence ID" value="NZ_JAJGMW010000002.1"/>
</dbReference>
<organism evidence="2 3">
    <name type="scientific">Leeuwenhoekiella parthenopeia</name>
    <dbReference type="NCBI Taxonomy" id="2890320"/>
    <lineage>
        <taxon>Bacteria</taxon>
        <taxon>Pseudomonadati</taxon>
        <taxon>Bacteroidota</taxon>
        <taxon>Flavobacteriia</taxon>
        <taxon>Flavobacteriales</taxon>
        <taxon>Flavobacteriaceae</taxon>
        <taxon>Leeuwenhoekiella</taxon>
    </lineage>
</organism>
<feature type="transmembrane region" description="Helical" evidence="1">
    <location>
        <begin position="89"/>
        <end position="106"/>
    </location>
</feature>
<evidence type="ECO:0000313" key="3">
    <source>
        <dbReference type="Proteomes" id="UP001197770"/>
    </source>
</evidence>
<keyword evidence="3" id="KW-1185">Reference proteome</keyword>
<feature type="transmembrane region" description="Helical" evidence="1">
    <location>
        <begin position="6"/>
        <end position="26"/>
    </location>
</feature>
<name>A0ABS8GP81_9FLAO</name>
<comment type="caution">
    <text evidence="2">The sequence shown here is derived from an EMBL/GenBank/DDBJ whole genome shotgun (WGS) entry which is preliminary data.</text>
</comment>
<accession>A0ABS8GP81</accession>
<keyword evidence="1" id="KW-1133">Transmembrane helix</keyword>
<sequence length="122" mass="13860">MYWDNGFTLTTGLCGLVFVSTAVVLYRFPPKHINYLYGYRTAKSMKSKQHWDFAQKFSALRMIEAGIFLIILAGISAFAGIFNTYGKEAVFAGLGFILLAVIYLFVRTQKAIDKKFKDNNHE</sequence>
<dbReference type="Pfam" id="PF13630">
    <property type="entry name" value="SdpI"/>
    <property type="match status" value="1"/>
</dbReference>
<feature type="transmembrane region" description="Helical" evidence="1">
    <location>
        <begin position="65"/>
        <end position="83"/>
    </location>
</feature>
<protein>
    <submittedName>
        <fullName evidence="2">SdpI family protein</fullName>
    </submittedName>
</protein>
<dbReference type="Proteomes" id="UP001197770">
    <property type="component" value="Unassembled WGS sequence"/>
</dbReference>
<keyword evidence="1" id="KW-0472">Membrane</keyword>
<gene>
    <name evidence="2" type="ORF">LLW17_02050</name>
</gene>